<accession>A0A7S1WFK8</accession>
<evidence type="ECO:0008006" key="7">
    <source>
        <dbReference type="Google" id="ProtNLM"/>
    </source>
</evidence>
<sequence>MPKGLRLLTLAFCGVSYCYGDAQCEPTWDNTCKLKVGIVGGGTSLPAFFHNISIGIGETRRIVAGALNAKPEKALENAKKAGFTGYKHWKDMLEAWRKGDQDLDYVVILTRGKDHYEPTKAFLEAGLAVFAEKPMTETVAEAEEIQRLVESKKVPFVVGHPVVGHPMLMLARELISKGAIGEVRKIESWFNQDWAAEHPGYSWRFDPKVSGVAGAAADVGLHAYAMASWVTGQSFKRVSARLKSHTTERELDESCNVFAELGNGGTAVILASLVAIGFKNEHGLRVFGSKGSLEWNAVTSKALILRLPANEIKVFTLEGNASQFTQPLASYPLDANLANLHSTLERMIRKKRGEKTPEPYDHPGVVDGVQAVRFLTAAIKSSKSDSAWVDV</sequence>
<dbReference type="PANTHER" id="PTHR43818">
    <property type="entry name" value="BCDNA.GH03377"/>
    <property type="match status" value="1"/>
</dbReference>
<feature type="domain" description="GFO/IDH/MocA-like oxidoreductase" evidence="5">
    <location>
        <begin position="171"/>
        <end position="294"/>
    </location>
</feature>
<dbReference type="InterPro" id="IPR050463">
    <property type="entry name" value="Gfo/Idh/MocA_oxidrdct_glycsds"/>
</dbReference>
<comment type="similarity">
    <text evidence="1">Belongs to the Gfo/Idh/MocA family.</text>
</comment>
<dbReference type="SUPFAM" id="SSF55347">
    <property type="entry name" value="Glyceraldehyde-3-phosphate dehydrogenase-like, C-terminal domain"/>
    <property type="match status" value="1"/>
</dbReference>
<dbReference type="Gene3D" id="3.30.360.10">
    <property type="entry name" value="Dihydrodipicolinate Reductase, domain 2"/>
    <property type="match status" value="1"/>
</dbReference>
<reference evidence="6" key="1">
    <citation type="submission" date="2021-01" db="EMBL/GenBank/DDBJ databases">
        <authorList>
            <person name="Corre E."/>
            <person name="Pelletier E."/>
            <person name="Niang G."/>
            <person name="Scheremetjew M."/>
            <person name="Finn R."/>
            <person name="Kale V."/>
            <person name="Holt S."/>
            <person name="Cochrane G."/>
            <person name="Meng A."/>
            <person name="Brown T."/>
            <person name="Cohen L."/>
        </authorList>
    </citation>
    <scope>NUCLEOTIDE SEQUENCE</scope>
    <source>
        <strain evidence="6">OF101</strain>
    </source>
</reference>
<evidence type="ECO:0000259" key="5">
    <source>
        <dbReference type="Pfam" id="PF22725"/>
    </source>
</evidence>
<dbReference type="Pfam" id="PF22725">
    <property type="entry name" value="GFO_IDH_MocA_C3"/>
    <property type="match status" value="1"/>
</dbReference>
<evidence type="ECO:0000256" key="1">
    <source>
        <dbReference type="ARBA" id="ARBA00010928"/>
    </source>
</evidence>
<dbReference type="AlphaFoldDB" id="A0A7S1WFK8"/>
<dbReference type="InterPro" id="IPR000683">
    <property type="entry name" value="Gfo/Idh/MocA-like_OxRdtase_N"/>
</dbReference>
<feature type="domain" description="Gfo/Idh/MocA-like oxidoreductase N-terminal" evidence="4">
    <location>
        <begin position="34"/>
        <end position="160"/>
    </location>
</feature>
<evidence type="ECO:0000256" key="2">
    <source>
        <dbReference type="ARBA" id="ARBA00023002"/>
    </source>
</evidence>
<feature type="chain" id="PRO_5031329836" description="Gfo/Idh/MocA-like oxidoreductase N-terminal domain-containing protein" evidence="3">
    <location>
        <begin position="21"/>
        <end position="391"/>
    </location>
</feature>
<dbReference type="GO" id="GO:0000166">
    <property type="term" value="F:nucleotide binding"/>
    <property type="evidence" value="ECO:0007669"/>
    <property type="project" value="InterPro"/>
</dbReference>
<evidence type="ECO:0000313" key="6">
    <source>
        <dbReference type="EMBL" id="CAD9165722.1"/>
    </source>
</evidence>
<keyword evidence="3" id="KW-0732">Signal</keyword>
<evidence type="ECO:0000259" key="4">
    <source>
        <dbReference type="Pfam" id="PF01408"/>
    </source>
</evidence>
<gene>
    <name evidence="6" type="ORF">ACAT0790_LOCUS42490</name>
</gene>
<proteinExistence type="inferred from homology"/>
<organism evidence="6">
    <name type="scientific">Alexandrium catenella</name>
    <name type="common">Red tide dinoflagellate</name>
    <name type="synonym">Gonyaulax catenella</name>
    <dbReference type="NCBI Taxonomy" id="2925"/>
    <lineage>
        <taxon>Eukaryota</taxon>
        <taxon>Sar</taxon>
        <taxon>Alveolata</taxon>
        <taxon>Dinophyceae</taxon>
        <taxon>Gonyaulacales</taxon>
        <taxon>Pyrocystaceae</taxon>
        <taxon>Alexandrium</taxon>
    </lineage>
</organism>
<evidence type="ECO:0000256" key="3">
    <source>
        <dbReference type="SAM" id="SignalP"/>
    </source>
</evidence>
<protein>
    <recommendedName>
        <fullName evidence="7">Gfo/Idh/MocA-like oxidoreductase N-terminal domain-containing protein</fullName>
    </recommendedName>
</protein>
<dbReference type="SUPFAM" id="SSF51735">
    <property type="entry name" value="NAD(P)-binding Rossmann-fold domains"/>
    <property type="match status" value="1"/>
</dbReference>
<dbReference type="InterPro" id="IPR036291">
    <property type="entry name" value="NAD(P)-bd_dom_sf"/>
</dbReference>
<name>A0A7S1WFK8_ALECA</name>
<dbReference type="InterPro" id="IPR055170">
    <property type="entry name" value="GFO_IDH_MocA-like_dom"/>
</dbReference>
<dbReference type="PANTHER" id="PTHR43818:SF11">
    <property type="entry name" value="BCDNA.GH03377"/>
    <property type="match status" value="1"/>
</dbReference>
<keyword evidence="2" id="KW-0560">Oxidoreductase</keyword>
<feature type="signal peptide" evidence="3">
    <location>
        <begin position="1"/>
        <end position="20"/>
    </location>
</feature>
<dbReference type="Pfam" id="PF01408">
    <property type="entry name" value="GFO_IDH_MocA"/>
    <property type="match status" value="1"/>
</dbReference>
<dbReference type="Gene3D" id="3.40.50.720">
    <property type="entry name" value="NAD(P)-binding Rossmann-like Domain"/>
    <property type="match status" value="1"/>
</dbReference>
<dbReference type="GO" id="GO:0016491">
    <property type="term" value="F:oxidoreductase activity"/>
    <property type="evidence" value="ECO:0007669"/>
    <property type="project" value="UniProtKB-KW"/>
</dbReference>
<dbReference type="EMBL" id="HBGE01070927">
    <property type="protein sequence ID" value="CAD9165722.1"/>
    <property type="molecule type" value="Transcribed_RNA"/>
</dbReference>